<dbReference type="EMBL" id="KY000221">
    <property type="protein sequence ID" value="APL99414.1"/>
    <property type="molecule type" value="Genomic_DNA"/>
</dbReference>
<organism evidence="1 2">
    <name type="scientific">Bordetella phage CN1</name>
    <dbReference type="NCBI Taxonomy" id="1916123"/>
    <lineage>
        <taxon>Viruses</taxon>
        <taxon>Duplodnaviria</taxon>
        <taxon>Heunggongvirae</taxon>
        <taxon>Uroviricota</taxon>
        <taxon>Caudoviricetes</taxon>
        <taxon>Mesyanzhinovviridae</taxon>
        <taxon>Rabinowitzvirinae</taxon>
        <taxon>Vojvodinavirus</taxon>
        <taxon>Vojvodinavirus CN1</taxon>
        <taxon>Bordetella virus CN1</taxon>
    </lineage>
</organism>
<reference evidence="1 2" key="1">
    <citation type="submission" date="2016-10" db="EMBL/GenBank/DDBJ databases">
        <title>Properties of three new Bordetella phage species from family Siphoviridae.</title>
        <authorList>
            <person name="Knezevic P."/>
            <person name="Petrovic Fabijan A."/>
            <person name="Doffkay Z."/>
            <person name="Rakhely G."/>
        </authorList>
    </citation>
    <scope>NUCLEOTIDE SEQUENCE [LARGE SCALE GENOMIC DNA]</scope>
</reference>
<evidence type="ECO:0000313" key="1">
    <source>
        <dbReference type="EMBL" id="APL99414.1"/>
    </source>
</evidence>
<dbReference type="Proteomes" id="UP000241901">
    <property type="component" value="Segment"/>
</dbReference>
<sequence length="38" mass="4067">MKALLYIVPSLLIAAFVAWVIWEALSTIRGALAAALPI</sequence>
<keyword evidence="2" id="KW-1185">Reference proteome</keyword>
<name>A0A2D0W9T2_9CAUD</name>
<dbReference type="GeneID" id="54984138"/>
<protein>
    <submittedName>
        <fullName evidence="1">Uncharacterized protein</fullName>
    </submittedName>
</protein>
<proteinExistence type="predicted"/>
<dbReference type="KEGG" id="vg:54984138"/>
<dbReference type="RefSeq" id="YP_009793889.1">
    <property type="nucleotide sequence ID" value="NC_047876.1"/>
</dbReference>
<evidence type="ECO:0000313" key="2">
    <source>
        <dbReference type="Proteomes" id="UP000241901"/>
    </source>
</evidence>
<accession>A0A2D0W9T2</accession>